<reference evidence="2" key="1">
    <citation type="submission" date="2021-02" db="EMBL/GenBank/DDBJ databases">
        <authorList>
            <person name="Nowell W R."/>
        </authorList>
    </citation>
    <scope>NUCLEOTIDE SEQUENCE</scope>
</reference>
<proteinExistence type="predicted"/>
<evidence type="ECO:0000259" key="1">
    <source>
        <dbReference type="PROSITE" id="PS50181"/>
    </source>
</evidence>
<dbReference type="PROSITE" id="PS50181">
    <property type="entry name" value="FBOX"/>
    <property type="match status" value="1"/>
</dbReference>
<dbReference type="InterPro" id="IPR001810">
    <property type="entry name" value="F-box_dom"/>
</dbReference>
<evidence type="ECO:0000313" key="4">
    <source>
        <dbReference type="Proteomes" id="UP000663891"/>
    </source>
</evidence>
<dbReference type="EMBL" id="CAJNON010000156">
    <property type="protein sequence ID" value="CAF1045984.1"/>
    <property type="molecule type" value="Genomic_DNA"/>
</dbReference>
<dbReference type="OrthoDB" id="10075522at2759"/>
<feature type="domain" description="F-box" evidence="1">
    <location>
        <begin position="3"/>
        <end position="28"/>
    </location>
</feature>
<sequence>MSLSRLEDLPNEVVRQVFAELSPKDLLKGWWNLNIRLNRLIFSLNYKIYLINRRVTSNDLQAAIFLRQQVTELVVTERWSTVIDNFPNIRILRVLGLTYPFSISQIKPTKLTRLTCMEFSEDDFDWNNFMGANNCHYAKQMVRCYARKLISLPTISCETLRSIEITLCTSERLAALLRLVPNLTDMSIGLYTDISINFSGLQLVGISTTSEQNENPSFTPTPTHHFDGIVHHQLRRIALSFECQTTLQWLDTFLLSIPNVTNFSLYIARSYEVLSFVELHRIITQRLPKLVQQKFHFRYSCLPKPFDLEQHRNIGPLFQTMITDMYEHYRLKLLTINVNWKDTHNQYDYYEDDDDDDDYDDDGND</sequence>
<evidence type="ECO:0000313" key="3">
    <source>
        <dbReference type="EMBL" id="CAF3959721.1"/>
    </source>
</evidence>
<dbReference type="Proteomes" id="UP000663881">
    <property type="component" value="Unassembled WGS sequence"/>
</dbReference>
<gene>
    <name evidence="3" type="ORF">OKA104_LOCUS27460</name>
    <name evidence="2" type="ORF">VCS650_LOCUS17133</name>
</gene>
<dbReference type="AlphaFoldDB" id="A0A814K3A1"/>
<organism evidence="2 4">
    <name type="scientific">Adineta steineri</name>
    <dbReference type="NCBI Taxonomy" id="433720"/>
    <lineage>
        <taxon>Eukaryota</taxon>
        <taxon>Metazoa</taxon>
        <taxon>Spiralia</taxon>
        <taxon>Gnathifera</taxon>
        <taxon>Rotifera</taxon>
        <taxon>Eurotatoria</taxon>
        <taxon>Bdelloidea</taxon>
        <taxon>Adinetida</taxon>
        <taxon>Adinetidae</taxon>
        <taxon>Adineta</taxon>
    </lineage>
</organism>
<name>A0A814K3A1_9BILA</name>
<evidence type="ECO:0000313" key="2">
    <source>
        <dbReference type="EMBL" id="CAF1045984.1"/>
    </source>
</evidence>
<comment type="caution">
    <text evidence="2">The sequence shown here is derived from an EMBL/GenBank/DDBJ whole genome shotgun (WGS) entry which is preliminary data.</text>
</comment>
<protein>
    <recommendedName>
        <fullName evidence="1">F-box domain-containing protein</fullName>
    </recommendedName>
</protein>
<dbReference type="Proteomes" id="UP000663891">
    <property type="component" value="Unassembled WGS sequence"/>
</dbReference>
<dbReference type="EMBL" id="CAJOAY010002530">
    <property type="protein sequence ID" value="CAF3959721.1"/>
    <property type="molecule type" value="Genomic_DNA"/>
</dbReference>
<accession>A0A814K3A1</accession>